<sequence>MQSLGNLAKFLVHHLIFADPRCVFFFCPKIKEQSHDFPKLLLIIIGSPSLTSNNVLL</sequence>
<name>A0A2P2N952_RHIMU</name>
<evidence type="ECO:0000313" key="1">
    <source>
        <dbReference type="EMBL" id="MBX38983.1"/>
    </source>
</evidence>
<reference evidence="1" key="1">
    <citation type="submission" date="2018-02" db="EMBL/GenBank/DDBJ databases">
        <title>Rhizophora mucronata_Transcriptome.</title>
        <authorList>
            <person name="Meera S.P."/>
            <person name="Sreeshan A."/>
            <person name="Augustine A."/>
        </authorList>
    </citation>
    <scope>NUCLEOTIDE SEQUENCE</scope>
    <source>
        <tissue evidence="1">Leaf</tissue>
    </source>
</reference>
<accession>A0A2P2N952</accession>
<protein>
    <submittedName>
        <fullName evidence="1">Uncharacterized protein</fullName>
    </submittedName>
</protein>
<dbReference type="AlphaFoldDB" id="A0A2P2N952"/>
<proteinExistence type="predicted"/>
<organism evidence="1">
    <name type="scientific">Rhizophora mucronata</name>
    <name type="common">Asiatic mangrove</name>
    <dbReference type="NCBI Taxonomy" id="61149"/>
    <lineage>
        <taxon>Eukaryota</taxon>
        <taxon>Viridiplantae</taxon>
        <taxon>Streptophyta</taxon>
        <taxon>Embryophyta</taxon>
        <taxon>Tracheophyta</taxon>
        <taxon>Spermatophyta</taxon>
        <taxon>Magnoliopsida</taxon>
        <taxon>eudicotyledons</taxon>
        <taxon>Gunneridae</taxon>
        <taxon>Pentapetalae</taxon>
        <taxon>rosids</taxon>
        <taxon>fabids</taxon>
        <taxon>Malpighiales</taxon>
        <taxon>Rhizophoraceae</taxon>
        <taxon>Rhizophora</taxon>
    </lineage>
</organism>
<dbReference type="EMBL" id="GGEC01058499">
    <property type="protein sequence ID" value="MBX38983.1"/>
    <property type="molecule type" value="Transcribed_RNA"/>
</dbReference>